<dbReference type="GO" id="GO:0006886">
    <property type="term" value="P:intracellular protein transport"/>
    <property type="evidence" value="ECO:0007669"/>
    <property type="project" value="TreeGrafter"/>
</dbReference>
<evidence type="ECO:0000256" key="2">
    <source>
        <dbReference type="SAM" id="Phobius"/>
    </source>
</evidence>
<dbReference type="GO" id="GO:0012505">
    <property type="term" value="C:endomembrane system"/>
    <property type="evidence" value="ECO:0007669"/>
    <property type="project" value="TreeGrafter"/>
</dbReference>
<proteinExistence type="inferred from homology"/>
<keyword evidence="5" id="KW-1185">Reference proteome</keyword>
<dbReference type="InParanoid" id="A0A7R8UMD1"/>
<dbReference type="SUPFAM" id="SSF47661">
    <property type="entry name" value="t-snare proteins"/>
    <property type="match status" value="1"/>
</dbReference>
<dbReference type="GO" id="GO:0006906">
    <property type="term" value="P:vesicle fusion"/>
    <property type="evidence" value="ECO:0007669"/>
    <property type="project" value="TreeGrafter"/>
</dbReference>
<dbReference type="OrthoDB" id="10035606at2759"/>
<dbReference type="EMBL" id="LR899010">
    <property type="protein sequence ID" value="CAD7082657.1"/>
    <property type="molecule type" value="Genomic_DNA"/>
</dbReference>
<dbReference type="InterPro" id="IPR059001">
    <property type="entry name" value="STX17_N"/>
</dbReference>
<evidence type="ECO:0000259" key="3">
    <source>
        <dbReference type="PROSITE" id="PS50192"/>
    </source>
</evidence>
<keyword evidence="2" id="KW-0812">Transmembrane</keyword>
<feature type="domain" description="T-SNARE coiled-coil homology" evidence="3">
    <location>
        <begin position="146"/>
        <end position="208"/>
    </location>
</feature>
<dbReference type="GO" id="GO:0006887">
    <property type="term" value="P:exocytosis"/>
    <property type="evidence" value="ECO:0007669"/>
    <property type="project" value="TreeGrafter"/>
</dbReference>
<gene>
    <name evidence="4" type="ORF">HERILL_LOCUS5675</name>
</gene>
<evidence type="ECO:0000313" key="5">
    <source>
        <dbReference type="Proteomes" id="UP000594454"/>
    </source>
</evidence>
<comment type="similarity">
    <text evidence="1">Belongs to the syntaxin family.</text>
</comment>
<dbReference type="GO" id="GO:0031201">
    <property type="term" value="C:SNARE complex"/>
    <property type="evidence" value="ECO:0007669"/>
    <property type="project" value="TreeGrafter"/>
</dbReference>
<reference evidence="4 5" key="1">
    <citation type="submission" date="2020-11" db="EMBL/GenBank/DDBJ databases">
        <authorList>
            <person name="Wallbank WR R."/>
            <person name="Pardo Diaz C."/>
            <person name="Kozak K."/>
            <person name="Martin S."/>
            <person name="Jiggins C."/>
            <person name="Moest M."/>
            <person name="Warren A I."/>
            <person name="Generalovic N T."/>
            <person name="Byers J.R.P. K."/>
            <person name="Montejo-Kovacevich G."/>
            <person name="Yen C E."/>
        </authorList>
    </citation>
    <scope>NUCLEOTIDE SEQUENCE [LARGE SCALE GENOMIC DNA]</scope>
</reference>
<feature type="transmembrane region" description="Helical" evidence="2">
    <location>
        <begin position="214"/>
        <end position="233"/>
    </location>
</feature>
<organism evidence="4 5">
    <name type="scientific">Hermetia illucens</name>
    <name type="common">Black soldier fly</name>
    <dbReference type="NCBI Taxonomy" id="343691"/>
    <lineage>
        <taxon>Eukaryota</taxon>
        <taxon>Metazoa</taxon>
        <taxon>Ecdysozoa</taxon>
        <taxon>Arthropoda</taxon>
        <taxon>Hexapoda</taxon>
        <taxon>Insecta</taxon>
        <taxon>Pterygota</taxon>
        <taxon>Neoptera</taxon>
        <taxon>Endopterygota</taxon>
        <taxon>Diptera</taxon>
        <taxon>Brachycera</taxon>
        <taxon>Stratiomyomorpha</taxon>
        <taxon>Stratiomyidae</taxon>
        <taxon>Hermetiinae</taxon>
        <taxon>Hermetia</taxon>
    </lineage>
</organism>
<evidence type="ECO:0000313" key="4">
    <source>
        <dbReference type="EMBL" id="CAD7082657.1"/>
    </source>
</evidence>
<dbReference type="OMA" id="YPVMGAL"/>
<protein>
    <recommendedName>
        <fullName evidence="3">t-SNARE coiled-coil homology domain-containing protein</fullName>
    </recommendedName>
</protein>
<dbReference type="PANTHER" id="PTHR19957:SF139">
    <property type="entry name" value="SYNTAXIN-17"/>
    <property type="match status" value="1"/>
</dbReference>
<dbReference type="AlphaFoldDB" id="A0A7R8UMD1"/>
<dbReference type="GO" id="GO:0048278">
    <property type="term" value="P:vesicle docking"/>
    <property type="evidence" value="ECO:0007669"/>
    <property type="project" value="TreeGrafter"/>
</dbReference>
<accession>A0A7R8UMD1</accession>
<dbReference type="GO" id="GO:0000421">
    <property type="term" value="C:autophagosome membrane"/>
    <property type="evidence" value="ECO:0007669"/>
    <property type="project" value="TreeGrafter"/>
</dbReference>
<dbReference type="Proteomes" id="UP000594454">
    <property type="component" value="Chromosome 2"/>
</dbReference>
<dbReference type="GO" id="GO:0005886">
    <property type="term" value="C:plasma membrane"/>
    <property type="evidence" value="ECO:0007669"/>
    <property type="project" value="TreeGrafter"/>
</dbReference>
<sequence length="274" mass="30579">MEEIPVKRAELSIKKFNEVAIPHHLGLLKNHKSNIEKSLALGDWDKIKKEEINAMRVVKQLRNLLLEMDVLRGKINDNEVNKFDSMIKPGRVKAMEAIQEYMDMQFMTSASKKSHNTYIEDDETVAEVEGNLPQIQADFQNQQHQLQARQACLEQFESLHREVEDLHSMFSKFGELAHEQGEQVNIIADNAEEALENVNEGEVQLRTALKYQKAMYPVVGALLGTAVGGPIGLLVGLKAGGLAAISCGILGFTGGSILKKTEVENGIKEEKKED</sequence>
<dbReference type="PROSITE" id="PS50192">
    <property type="entry name" value="T_SNARE"/>
    <property type="match status" value="1"/>
</dbReference>
<name>A0A7R8UMD1_HERIL</name>
<evidence type="ECO:0000256" key="1">
    <source>
        <dbReference type="ARBA" id="ARBA00009063"/>
    </source>
</evidence>
<feature type="transmembrane region" description="Helical" evidence="2">
    <location>
        <begin position="239"/>
        <end position="258"/>
    </location>
</feature>
<dbReference type="InterPro" id="IPR000727">
    <property type="entry name" value="T_SNARE_dom"/>
</dbReference>
<dbReference type="SMART" id="SM00397">
    <property type="entry name" value="t_SNARE"/>
    <property type="match status" value="1"/>
</dbReference>
<dbReference type="InterPro" id="IPR045242">
    <property type="entry name" value="Syntaxin"/>
</dbReference>
<dbReference type="GO" id="GO:0000149">
    <property type="term" value="F:SNARE binding"/>
    <property type="evidence" value="ECO:0007669"/>
    <property type="project" value="TreeGrafter"/>
</dbReference>
<keyword evidence="2" id="KW-0472">Membrane</keyword>
<dbReference type="Gene3D" id="1.20.5.110">
    <property type="match status" value="1"/>
</dbReference>
<dbReference type="PANTHER" id="PTHR19957">
    <property type="entry name" value="SYNTAXIN"/>
    <property type="match status" value="1"/>
</dbReference>
<dbReference type="FunCoup" id="A0A7R8UMD1">
    <property type="interactions" value="1753"/>
</dbReference>
<keyword evidence="2" id="KW-1133">Transmembrane helix</keyword>
<dbReference type="Pfam" id="PF26585">
    <property type="entry name" value="STX17_N"/>
    <property type="match status" value="1"/>
</dbReference>
<dbReference type="InterPro" id="IPR010989">
    <property type="entry name" value="SNARE"/>
</dbReference>
<dbReference type="GO" id="GO:0005484">
    <property type="term" value="F:SNAP receptor activity"/>
    <property type="evidence" value="ECO:0007669"/>
    <property type="project" value="TreeGrafter"/>
</dbReference>